<keyword evidence="2" id="KW-0067">ATP-binding</keyword>
<dbReference type="InterPro" id="IPR003593">
    <property type="entry name" value="AAA+_ATPase"/>
</dbReference>
<evidence type="ECO:0000256" key="3">
    <source>
        <dbReference type="SAM" id="Coils"/>
    </source>
</evidence>
<evidence type="ECO:0000313" key="7">
    <source>
        <dbReference type="Proteomes" id="UP000006851"/>
    </source>
</evidence>
<feature type="compositionally biased region" description="Low complexity" evidence="4">
    <location>
        <begin position="512"/>
        <end position="525"/>
    </location>
</feature>
<evidence type="ECO:0000256" key="1">
    <source>
        <dbReference type="ARBA" id="ARBA00022741"/>
    </source>
</evidence>
<dbReference type="HOGENOM" id="CLU_000604_36_0_11"/>
<dbReference type="Proteomes" id="UP000006851">
    <property type="component" value="Chromosome"/>
</dbReference>
<gene>
    <name evidence="6" type="ordered locus">Corgl_0630</name>
</gene>
<dbReference type="PANTHER" id="PTHR42855">
    <property type="entry name" value="ABC TRANSPORTER ATP-BINDING SUBUNIT"/>
    <property type="match status" value="1"/>
</dbReference>
<evidence type="ECO:0000256" key="2">
    <source>
        <dbReference type="ARBA" id="ARBA00022840"/>
    </source>
</evidence>
<sequence length="605" mass="67337">MAILLGGDSVSIEYPTKRVLDNVTLGVDEGDRIGIVGRNGDGKSTLLSLLAGTIRPDTGRVTRRSGIEIGLLGQTDSLCEQDTVRQAIVGELADYEWASRPSTRRILDGLTADVDWDDRICALSGGQRRRVDLARLLIASYDILMLDEPTNHLDMRTIGWLAAHLRNRWQDGRGALLIVTHDRWFLDEVCTSMWEVHDGRVDPFEGGYSAWVLARVERERLADQAEERRRNMARKELAWLSRGAQARSTKPKFRLDAAREIIGDVSPARDEIELRRLAVARLGKQVIDVLNATAGYTGGRPVLRGITWRIGAGDRYGLLGANGAGKSTLLSVIRGRLPVMSGSVRIGKTVRFGVLSQRLEELAPFEGDTVREMLGRTRGSYMVEGRQVSPEKLLERLGFSPEQMQSRIGELSGGQRRRLQLLLTLLDEPNVLILDEPGNDLDTDMLAAVEDLLDGWPGTLILVTHDRYLMERVTDHQFALEDGSLRHVPGGVDQYLRETVCASARTDRISDGAAATAPAARSGTAETEVPLKNSERQRLRRLASSLERRMSAQRERARALEREMTLLDPTDYQALESQQLRIAQSQALLDELETAWLEATERLEG</sequence>
<keyword evidence="1" id="KW-0547">Nucleotide-binding</keyword>
<dbReference type="SMART" id="SM00382">
    <property type="entry name" value="AAA"/>
    <property type="match status" value="2"/>
</dbReference>
<dbReference type="Gene3D" id="3.40.50.300">
    <property type="entry name" value="P-loop containing nucleotide triphosphate hydrolases"/>
    <property type="match status" value="2"/>
</dbReference>
<dbReference type="EMBL" id="CP002628">
    <property type="protein sequence ID" value="AEB06744.1"/>
    <property type="molecule type" value="Genomic_DNA"/>
</dbReference>
<feature type="region of interest" description="Disordered" evidence="4">
    <location>
        <begin position="511"/>
        <end position="535"/>
    </location>
</feature>
<name>F2NBK8_CORGP</name>
<dbReference type="PROSITE" id="PS50893">
    <property type="entry name" value="ABC_TRANSPORTER_2"/>
    <property type="match status" value="2"/>
</dbReference>
<feature type="domain" description="ABC transporter" evidence="5">
    <location>
        <begin position="284"/>
        <end position="507"/>
    </location>
</feature>
<dbReference type="RefSeq" id="WP_013708487.1">
    <property type="nucleotide sequence ID" value="NC_015389.1"/>
</dbReference>
<dbReference type="PANTHER" id="PTHR42855:SF1">
    <property type="entry name" value="ABC TRANSPORTER DOMAIN-CONTAINING PROTEIN"/>
    <property type="match status" value="1"/>
</dbReference>
<protein>
    <submittedName>
        <fullName evidence="6">ABC transporter related protein</fullName>
    </submittedName>
</protein>
<feature type="coiled-coil region" evidence="3">
    <location>
        <begin position="536"/>
        <end position="595"/>
    </location>
</feature>
<evidence type="ECO:0000256" key="4">
    <source>
        <dbReference type="SAM" id="MobiDB-lite"/>
    </source>
</evidence>
<dbReference type="PROSITE" id="PS00211">
    <property type="entry name" value="ABC_TRANSPORTER_1"/>
    <property type="match status" value="2"/>
</dbReference>
<dbReference type="AlphaFoldDB" id="F2NBK8"/>
<dbReference type="Pfam" id="PF00005">
    <property type="entry name" value="ABC_tran"/>
    <property type="match status" value="2"/>
</dbReference>
<keyword evidence="7" id="KW-1185">Reference proteome</keyword>
<dbReference type="SUPFAM" id="SSF52540">
    <property type="entry name" value="P-loop containing nucleoside triphosphate hydrolases"/>
    <property type="match status" value="2"/>
</dbReference>
<evidence type="ECO:0000259" key="5">
    <source>
        <dbReference type="PROSITE" id="PS50893"/>
    </source>
</evidence>
<dbReference type="KEGG" id="cgo:Corgl_0630"/>
<accession>F2NBK8</accession>
<dbReference type="GO" id="GO:0016887">
    <property type="term" value="F:ATP hydrolysis activity"/>
    <property type="evidence" value="ECO:0007669"/>
    <property type="project" value="InterPro"/>
</dbReference>
<dbReference type="InterPro" id="IPR003439">
    <property type="entry name" value="ABC_transporter-like_ATP-bd"/>
</dbReference>
<proteinExistence type="predicted"/>
<organism evidence="6 7">
    <name type="scientific">Coriobacterium glomerans (strain ATCC 49209 / DSM 20642 / JCM 10262 / PW2)</name>
    <dbReference type="NCBI Taxonomy" id="700015"/>
    <lineage>
        <taxon>Bacteria</taxon>
        <taxon>Bacillati</taxon>
        <taxon>Actinomycetota</taxon>
        <taxon>Coriobacteriia</taxon>
        <taxon>Coriobacteriales</taxon>
        <taxon>Coriobacteriaceae</taxon>
        <taxon>Coriobacterium</taxon>
    </lineage>
</organism>
<dbReference type="GO" id="GO:0005524">
    <property type="term" value="F:ATP binding"/>
    <property type="evidence" value="ECO:0007669"/>
    <property type="project" value="UniProtKB-KW"/>
</dbReference>
<dbReference type="STRING" id="700015.Corgl_0630"/>
<feature type="domain" description="ABC transporter" evidence="5">
    <location>
        <begin position="5"/>
        <end position="223"/>
    </location>
</feature>
<dbReference type="InterPro" id="IPR017871">
    <property type="entry name" value="ABC_transporter-like_CS"/>
</dbReference>
<dbReference type="InterPro" id="IPR027417">
    <property type="entry name" value="P-loop_NTPase"/>
</dbReference>
<dbReference type="InterPro" id="IPR051309">
    <property type="entry name" value="ABCF_ATPase"/>
</dbReference>
<dbReference type="eggNOG" id="COG0488">
    <property type="taxonomic scope" value="Bacteria"/>
</dbReference>
<reference evidence="7" key="1">
    <citation type="journal article" date="2013" name="Stand. Genomic Sci.">
        <title>Complete genome sequence of Coriobacterium glomerans type strain (PW2(T)) from the midgut of Pyrrhocoris apterus L. (red soldier bug).</title>
        <authorList>
            <person name="Stackebrandt E."/>
            <person name="Zeytun A."/>
            <person name="Lapidus A."/>
            <person name="Nolan M."/>
            <person name="Lucas S."/>
            <person name="Hammon N."/>
            <person name="Deshpande S."/>
            <person name="Cheng J.F."/>
            <person name="Tapia R."/>
            <person name="Goodwin L.A."/>
            <person name="Pitluck S."/>
            <person name="Liolios K."/>
            <person name="Pagani I."/>
            <person name="Ivanova N."/>
            <person name="Mavromatis K."/>
            <person name="Mikhailova N."/>
            <person name="Huntemann M."/>
            <person name="Pati A."/>
            <person name="Chen A."/>
            <person name="Palaniappan K."/>
            <person name="Chang Y.J."/>
            <person name="Land M."/>
            <person name="Hauser L."/>
            <person name="Rohde M."/>
            <person name="Pukall R."/>
            <person name="Goker M."/>
            <person name="Detter J.C."/>
            <person name="Woyke T."/>
            <person name="Bristow J."/>
            <person name="Eisen J.A."/>
            <person name="Markowitz V."/>
            <person name="Hugenholtz P."/>
            <person name="Kyrpides N.C."/>
            <person name="Klenk H.P."/>
        </authorList>
    </citation>
    <scope>NUCLEOTIDE SEQUENCE</scope>
    <source>
        <strain evidence="7">ATCC 49209 / DSM 20642 / JCM 10262 / PW2</strain>
    </source>
</reference>
<evidence type="ECO:0000313" key="6">
    <source>
        <dbReference type="EMBL" id="AEB06744.1"/>
    </source>
</evidence>
<dbReference type="CDD" id="cd03221">
    <property type="entry name" value="ABCF_EF-3"/>
    <property type="match status" value="2"/>
</dbReference>
<dbReference type="OrthoDB" id="3239744at2"/>
<keyword evidence="3" id="KW-0175">Coiled coil</keyword>